<evidence type="ECO:0000313" key="2">
    <source>
        <dbReference type="Proteomes" id="UP000029014"/>
    </source>
</evidence>
<dbReference type="Proteomes" id="UP000029014">
    <property type="component" value="Unassembled WGS sequence"/>
</dbReference>
<protein>
    <submittedName>
        <fullName evidence="1">Septum site determining protein</fullName>
    </submittedName>
</protein>
<reference evidence="1 2" key="1">
    <citation type="submission" date="2014-03" db="EMBL/GenBank/DDBJ databases">
        <title>Genomics of Bifidobacteria.</title>
        <authorList>
            <person name="Ventura M."/>
            <person name="Milani C."/>
            <person name="Lugli G.A."/>
        </authorList>
    </citation>
    <scope>NUCLEOTIDE SEQUENCE [LARGE SCALE GENOMIC DNA]</scope>
    <source>
        <strain evidence="1 2">LMG 11592</strain>
    </source>
</reference>
<dbReference type="STRING" id="1693.BMIN_0989"/>
<evidence type="ECO:0000313" key="1">
    <source>
        <dbReference type="EMBL" id="KFI73554.1"/>
    </source>
</evidence>
<accession>A0A087BRA4</accession>
<sequence>MDVLVGVEHETGARWQDLRLDESLPDSRSLASRLPVWDGVRILSCGVGGGSLPDLRDIAEVSGGLALAGHGPVVVDCGRSYEMCGLMDGVALCRVVVCELTVPGISRAKRLLSHIRSRPLCLVGVRPHMARSGRVAVDMNDAARYLEVEDDVAVAGPMPSSRRLCENMLSGLGFSAVDRSVRAVVRSVASFIHEIHECGGEGA</sequence>
<dbReference type="EMBL" id="JGZD01000006">
    <property type="protein sequence ID" value="KFI73554.1"/>
    <property type="molecule type" value="Genomic_DNA"/>
</dbReference>
<gene>
    <name evidence="1" type="ORF">BMIN_0989</name>
</gene>
<keyword evidence="2" id="KW-1185">Reference proteome</keyword>
<organism evidence="1 2">
    <name type="scientific">Bifidobacterium minimum</name>
    <dbReference type="NCBI Taxonomy" id="1693"/>
    <lineage>
        <taxon>Bacteria</taxon>
        <taxon>Bacillati</taxon>
        <taxon>Actinomycetota</taxon>
        <taxon>Actinomycetes</taxon>
        <taxon>Bifidobacteriales</taxon>
        <taxon>Bifidobacteriaceae</taxon>
        <taxon>Bifidobacterium</taxon>
    </lineage>
</organism>
<comment type="caution">
    <text evidence="1">The sequence shown here is derived from an EMBL/GenBank/DDBJ whole genome shotgun (WGS) entry which is preliminary data.</text>
</comment>
<proteinExistence type="predicted"/>
<dbReference type="AlphaFoldDB" id="A0A087BRA4"/>
<name>A0A087BRA4_9BIFI</name>